<protein>
    <submittedName>
        <fullName evidence="2">Uncharacterized protein</fullName>
    </submittedName>
</protein>
<dbReference type="HOGENOM" id="CLU_1309147_0_0_11"/>
<dbReference type="KEGG" id="pdo:PSDT_0484"/>
<keyword evidence="1" id="KW-0812">Transmembrane</keyword>
<accession>E6K063</accession>
<feature type="transmembrane region" description="Helical" evidence="1">
    <location>
        <begin position="17"/>
        <end position="37"/>
    </location>
</feature>
<dbReference type="PATRIC" id="fig|864564.6.peg.533"/>
<evidence type="ECO:0000256" key="1">
    <source>
        <dbReference type="SAM" id="Phobius"/>
    </source>
</evidence>
<proteinExistence type="predicted"/>
<dbReference type="Proteomes" id="UP000004946">
    <property type="component" value="Chromosome"/>
</dbReference>
<dbReference type="EMBL" id="AEON01000001">
    <property type="protein sequence ID" value="EFT84175.1"/>
    <property type="molecule type" value="Genomic_DNA"/>
</dbReference>
<gene>
    <name evidence="2" type="ORF">HMPREF0620_1180</name>
</gene>
<organism evidence="2 3">
    <name type="scientific">Parascardovia denticolens DSM 10105 = JCM 12538</name>
    <dbReference type="NCBI Taxonomy" id="864564"/>
    <lineage>
        <taxon>Bacteria</taxon>
        <taxon>Bacillati</taxon>
        <taxon>Actinomycetota</taxon>
        <taxon>Actinomycetes</taxon>
        <taxon>Bifidobacteriales</taxon>
        <taxon>Bifidobacteriaceae</taxon>
        <taxon>Parascardovia</taxon>
    </lineage>
</organism>
<reference evidence="2 3" key="1">
    <citation type="submission" date="2010-12" db="EMBL/GenBank/DDBJ databases">
        <authorList>
            <person name="Muzny D."/>
            <person name="Qin X."/>
            <person name="Buhay C."/>
            <person name="Dugan-Rocha S."/>
            <person name="Ding Y."/>
            <person name="Chen G."/>
            <person name="Hawes A."/>
            <person name="Holder M."/>
            <person name="Jhangiani S."/>
            <person name="Johnson A."/>
            <person name="Khan Z."/>
            <person name="Li Z."/>
            <person name="Liu W."/>
            <person name="Liu X."/>
            <person name="Perez L."/>
            <person name="Shen H."/>
            <person name="Wang Q."/>
            <person name="Watt J."/>
            <person name="Xi L."/>
            <person name="Xin Y."/>
            <person name="Zhou J."/>
            <person name="Deng J."/>
            <person name="Jiang H."/>
            <person name="Liu Y."/>
            <person name="Qu J."/>
            <person name="Song X.-Z."/>
            <person name="Zhang L."/>
            <person name="Villasana D."/>
            <person name="Johnson A."/>
            <person name="Liu J."/>
            <person name="Liyanage D."/>
            <person name="Lorensuhewa L."/>
            <person name="Robinson T."/>
            <person name="Song A."/>
            <person name="Song B.-B."/>
            <person name="Dinh H."/>
            <person name="Thornton R."/>
            <person name="Coyle M."/>
            <person name="Francisco L."/>
            <person name="Jackson L."/>
            <person name="Javaid M."/>
            <person name="Korchina V."/>
            <person name="Kovar C."/>
            <person name="Mata R."/>
            <person name="Mathew T."/>
            <person name="Ngo R."/>
            <person name="Nguyen L."/>
            <person name="Nguyen N."/>
            <person name="Okwuonu G."/>
            <person name="Ongeri F."/>
            <person name="Pham C."/>
            <person name="Simmons D."/>
            <person name="Wilczek-Boney K."/>
            <person name="Hale W."/>
            <person name="Jakkamsetti A."/>
            <person name="Pham P."/>
            <person name="Ruth R."/>
            <person name="San Lucas F."/>
            <person name="Warren J."/>
            <person name="Zhang J."/>
            <person name="Zhao Z."/>
            <person name="Zhou C."/>
            <person name="Zhu D."/>
            <person name="Lee S."/>
            <person name="Bess C."/>
            <person name="Blankenburg K."/>
            <person name="Forbes L."/>
            <person name="Fu Q."/>
            <person name="Gubbala S."/>
            <person name="Hirani K."/>
            <person name="Jayaseelan J.C."/>
            <person name="Lara F."/>
            <person name="Munidasa M."/>
            <person name="Palculict T."/>
            <person name="Patil S."/>
            <person name="Pu L.-L."/>
            <person name="Saada N."/>
            <person name="Tang L."/>
            <person name="Weissenberger G."/>
            <person name="Zhu Y."/>
            <person name="Hemphill L."/>
            <person name="Shang Y."/>
            <person name="Youmans B."/>
            <person name="Ayvaz T."/>
            <person name="Ross M."/>
            <person name="Santibanez J."/>
            <person name="Aqrawi P."/>
            <person name="Gross S."/>
            <person name="Joshi V."/>
            <person name="Fowler G."/>
            <person name="Nazareth L."/>
            <person name="Reid J."/>
            <person name="Worley K."/>
            <person name="Petrosino J."/>
            <person name="Highlander S."/>
            <person name="Gibbs R."/>
        </authorList>
    </citation>
    <scope>NUCLEOTIDE SEQUENCE [LARGE SCALE GENOMIC DNA]</scope>
    <source>
        <strain evidence="2 3">DSM 10105</strain>
    </source>
</reference>
<name>E6K063_PARDN</name>
<dbReference type="eggNOG" id="ENOG5031SPT">
    <property type="taxonomic scope" value="Bacteria"/>
</dbReference>
<evidence type="ECO:0000313" key="2">
    <source>
        <dbReference type="EMBL" id="EFT84175.1"/>
    </source>
</evidence>
<keyword evidence="3" id="KW-1185">Reference proteome</keyword>
<keyword evidence="1" id="KW-1133">Transmembrane helix</keyword>
<comment type="caution">
    <text evidence="2">The sequence shown here is derived from an EMBL/GenBank/DDBJ whole genome shotgun (WGS) entry which is preliminary data.</text>
</comment>
<sequence length="210" mass="24323">MEKDRNTPRWRNTIPRFVWAIVIVFTLILAGGITYGVRHAHDHAARPAQQLVTITFDASFIRQVKLTPKQFAKTFHTMLSVKTKRSYPTKNGAVIMEVTPAQRTRMIRNGKEFLSTVSAPFLNDNPKYHYKVSPDYKRIDIWMDETASMEAYLAIIGGVPNVYGFLYYITGHTGPWDMTTTIYNCNTGKRKLTFSYWKQPRITWPLKILK</sequence>
<dbReference type="AlphaFoldDB" id="E6K063"/>
<evidence type="ECO:0000313" key="3">
    <source>
        <dbReference type="Proteomes" id="UP000004946"/>
    </source>
</evidence>
<keyword evidence="1" id="KW-0472">Membrane</keyword>
<dbReference type="RefSeq" id="WP_006289851.1">
    <property type="nucleotide sequence ID" value="NZ_AP012333.1"/>
</dbReference>